<dbReference type="OrthoDB" id="9771846at2"/>
<evidence type="ECO:0000256" key="1">
    <source>
        <dbReference type="ARBA" id="ARBA00006739"/>
    </source>
</evidence>
<reference evidence="5 6" key="1">
    <citation type="journal article" date="2011" name="Stand. Genomic Sci.">
        <title>Complete genome sequence of Bacteroides salanitronis type strain (BL78).</title>
        <authorList>
            <person name="Gronow S."/>
            <person name="Held B."/>
            <person name="Lucas S."/>
            <person name="Lapidus A."/>
            <person name="Del Rio T.G."/>
            <person name="Nolan M."/>
            <person name="Tice H."/>
            <person name="Deshpande S."/>
            <person name="Cheng J.F."/>
            <person name="Pitluck S."/>
            <person name="Liolios K."/>
            <person name="Pagani I."/>
            <person name="Ivanova N."/>
            <person name="Mavromatis K."/>
            <person name="Pati A."/>
            <person name="Tapia R."/>
            <person name="Han C."/>
            <person name="Goodwin L."/>
            <person name="Chen A."/>
            <person name="Palaniappan K."/>
            <person name="Land M."/>
            <person name="Hauser L."/>
            <person name="Chang Y.J."/>
            <person name="Jeffries C.D."/>
            <person name="Brambilla E.M."/>
            <person name="Rohde M."/>
            <person name="Goker M."/>
            <person name="Detter J.C."/>
            <person name="Woyke T."/>
            <person name="Bristow J."/>
            <person name="Markowitz V."/>
            <person name="Hugenholtz P."/>
            <person name="Kyrpides N.C."/>
            <person name="Klenk H.P."/>
            <person name="Eisen J.A."/>
        </authorList>
    </citation>
    <scope>NUCLEOTIDE SEQUENCE [LARGE SCALE GENOMIC DNA]</scope>
    <source>
        <strain evidence="5 6">DSM 18170</strain>
    </source>
</reference>
<gene>
    <name evidence="5" type="ordered locus">Bacsa_1743</name>
</gene>
<evidence type="ECO:0000256" key="3">
    <source>
        <dbReference type="ARBA" id="ARBA00022679"/>
    </source>
</evidence>
<dbReference type="PANTHER" id="PTHR43179">
    <property type="entry name" value="RHAMNOSYLTRANSFERASE WBBL"/>
    <property type="match status" value="1"/>
</dbReference>
<protein>
    <submittedName>
        <fullName evidence="5">Glycosyl transferase family 2</fullName>
    </submittedName>
</protein>
<dbReference type="CDD" id="cd04186">
    <property type="entry name" value="GT_2_like_c"/>
    <property type="match status" value="1"/>
</dbReference>
<organism evidence="5 6">
    <name type="scientific">Phocaeicola salanitronis (strain DSM 18170 / JCM 13657 / CCUG 60908 / BL78)</name>
    <name type="common">Bacteroides salanitronis</name>
    <dbReference type="NCBI Taxonomy" id="667015"/>
    <lineage>
        <taxon>Bacteria</taxon>
        <taxon>Pseudomonadati</taxon>
        <taxon>Bacteroidota</taxon>
        <taxon>Bacteroidia</taxon>
        <taxon>Bacteroidales</taxon>
        <taxon>Bacteroidaceae</taxon>
        <taxon>Phocaeicola</taxon>
    </lineage>
</organism>
<dbReference type="PANTHER" id="PTHR43179:SF12">
    <property type="entry name" value="GALACTOFURANOSYLTRANSFERASE GLFT2"/>
    <property type="match status" value="1"/>
</dbReference>
<dbReference type="SUPFAM" id="SSF53448">
    <property type="entry name" value="Nucleotide-diphospho-sugar transferases"/>
    <property type="match status" value="1"/>
</dbReference>
<keyword evidence="3 5" id="KW-0808">Transferase</keyword>
<dbReference type="EMBL" id="CP002530">
    <property type="protein sequence ID" value="ADY36303.1"/>
    <property type="molecule type" value="Genomic_DNA"/>
</dbReference>
<dbReference type="GO" id="GO:0016757">
    <property type="term" value="F:glycosyltransferase activity"/>
    <property type="evidence" value="ECO:0007669"/>
    <property type="project" value="UniProtKB-KW"/>
</dbReference>
<dbReference type="AlphaFoldDB" id="F0R175"/>
<evidence type="ECO:0000259" key="4">
    <source>
        <dbReference type="Pfam" id="PF00535"/>
    </source>
</evidence>
<dbReference type="Pfam" id="PF00535">
    <property type="entry name" value="Glycos_transf_2"/>
    <property type="match status" value="1"/>
</dbReference>
<dbReference type="eggNOG" id="COG1216">
    <property type="taxonomic scope" value="Bacteria"/>
</dbReference>
<dbReference type="Gene3D" id="3.90.550.10">
    <property type="entry name" value="Spore Coat Polysaccharide Biosynthesis Protein SpsA, Chain A"/>
    <property type="match status" value="1"/>
</dbReference>
<dbReference type="Proteomes" id="UP000007486">
    <property type="component" value="Chromosome"/>
</dbReference>
<sequence>MDVSVIIVNYNTKSITNECIKSVISQTKDVSYEIILVDNNSQDGSIDYFSNDKRICFIKSNRNIGFGRANNLALKRAKGKYIFLLNSDTILLNDAISIFYEKMEKASKNIACIGAYLLDKNFCPNQSYGEFLTVRRILKMALNSYSKKFHQKNKQTYWGKHYDWMEVEMVIGADLFIRKEVIDKLGMFDETFFMYHEENDMQRRFNKSGYKMALILGPQIIHLEQASSSTFTLIDKKIMSEKGMFNYMRNWTSQCGFYFLKTIYIILKLPMLFDKRYSLYDVYRYLKFLINIDYKR</sequence>
<evidence type="ECO:0000313" key="5">
    <source>
        <dbReference type="EMBL" id="ADY36303.1"/>
    </source>
</evidence>
<dbReference type="KEGG" id="bsa:Bacsa_1743"/>
<evidence type="ECO:0000256" key="2">
    <source>
        <dbReference type="ARBA" id="ARBA00022676"/>
    </source>
</evidence>
<feature type="domain" description="Glycosyltransferase 2-like" evidence="4">
    <location>
        <begin position="4"/>
        <end position="120"/>
    </location>
</feature>
<evidence type="ECO:0000313" key="6">
    <source>
        <dbReference type="Proteomes" id="UP000007486"/>
    </source>
</evidence>
<comment type="similarity">
    <text evidence="1">Belongs to the glycosyltransferase 2 family.</text>
</comment>
<keyword evidence="2" id="KW-0328">Glycosyltransferase</keyword>
<dbReference type="HOGENOM" id="CLU_023845_0_3_10"/>
<dbReference type="InterPro" id="IPR029044">
    <property type="entry name" value="Nucleotide-diphossugar_trans"/>
</dbReference>
<dbReference type="RefSeq" id="WP_013617734.1">
    <property type="nucleotide sequence ID" value="NC_015164.1"/>
</dbReference>
<dbReference type="InterPro" id="IPR001173">
    <property type="entry name" value="Glyco_trans_2-like"/>
</dbReference>
<dbReference type="STRING" id="667015.Bacsa_1743"/>
<name>F0R175_PHOSB</name>
<proteinExistence type="inferred from homology"/>
<keyword evidence="6" id="KW-1185">Reference proteome</keyword>
<accession>F0R175</accession>